<dbReference type="Gene3D" id="3.10.129.10">
    <property type="entry name" value="Hotdog Thioesterase"/>
    <property type="match status" value="1"/>
</dbReference>
<evidence type="ECO:0000256" key="2">
    <source>
        <dbReference type="ARBA" id="ARBA00022801"/>
    </source>
</evidence>
<dbReference type="Pfam" id="PF03061">
    <property type="entry name" value="4HBT"/>
    <property type="match status" value="1"/>
</dbReference>
<dbReference type="AlphaFoldDB" id="A0A239G0T5"/>
<dbReference type="InterPro" id="IPR029069">
    <property type="entry name" value="HotDog_dom_sf"/>
</dbReference>
<dbReference type="NCBIfam" id="TIGR00369">
    <property type="entry name" value="unchar_dom_1"/>
    <property type="match status" value="1"/>
</dbReference>
<reference evidence="5" key="1">
    <citation type="submission" date="2017-06" db="EMBL/GenBank/DDBJ databases">
        <authorList>
            <person name="Varghese N."/>
            <person name="Submissions S."/>
        </authorList>
    </citation>
    <scope>NUCLEOTIDE SEQUENCE [LARGE SCALE GENOMIC DNA]</scope>
    <source>
        <strain evidence="5">DSM 45423</strain>
    </source>
</reference>
<comment type="similarity">
    <text evidence="1">Belongs to the thioesterase PaaI family.</text>
</comment>
<accession>A0A239G0T5</accession>
<keyword evidence="5" id="KW-1185">Reference proteome</keyword>
<gene>
    <name evidence="4" type="ORF">SAMN04488107_3230</name>
</gene>
<dbReference type="EMBL" id="FZOH01000006">
    <property type="protein sequence ID" value="SNS62771.1"/>
    <property type="molecule type" value="Genomic_DNA"/>
</dbReference>
<evidence type="ECO:0000313" key="4">
    <source>
        <dbReference type="EMBL" id="SNS62771.1"/>
    </source>
</evidence>
<dbReference type="InterPro" id="IPR003736">
    <property type="entry name" value="PAAI_dom"/>
</dbReference>
<name>A0A239G0T5_9ACTN</name>
<sequence>MASVPGMTTPAPDWLPLTEPGPLDDKLGIRIVDFTPDRLVATMPVEGNQQPFGLLHGGATCALVESVGSWAAAINAGPGRKAVGVELNASYLRAATSGTVTAVCTPARIGRTLSTFLVQVTDEAGRTTATARLTCAVVPA</sequence>
<evidence type="ECO:0000256" key="1">
    <source>
        <dbReference type="ARBA" id="ARBA00008324"/>
    </source>
</evidence>
<protein>
    <submittedName>
        <fullName evidence="4">Uncharacterized domain 1-containing protein</fullName>
    </submittedName>
</protein>
<dbReference type="PANTHER" id="PTHR43240">
    <property type="entry name" value="1,4-DIHYDROXY-2-NAPHTHOYL-COA THIOESTERASE 1"/>
    <property type="match status" value="1"/>
</dbReference>
<organism evidence="4 5">
    <name type="scientific">Geodermatophilus saharensis</name>
    <dbReference type="NCBI Taxonomy" id="1137994"/>
    <lineage>
        <taxon>Bacteria</taxon>
        <taxon>Bacillati</taxon>
        <taxon>Actinomycetota</taxon>
        <taxon>Actinomycetes</taxon>
        <taxon>Geodermatophilales</taxon>
        <taxon>Geodermatophilaceae</taxon>
        <taxon>Geodermatophilus</taxon>
    </lineage>
</organism>
<keyword evidence="2" id="KW-0378">Hydrolase</keyword>
<dbReference type="CDD" id="cd03443">
    <property type="entry name" value="PaaI_thioesterase"/>
    <property type="match status" value="1"/>
</dbReference>
<dbReference type="PANTHER" id="PTHR43240:SF5">
    <property type="entry name" value="1,4-DIHYDROXY-2-NAPHTHOYL-COA THIOESTERASE 1"/>
    <property type="match status" value="1"/>
</dbReference>
<dbReference type="Proteomes" id="UP000198386">
    <property type="component" value="Unassembled WGS sequence"/>
</dbReference>
<proteinExistence type="inferred from homology"/>
<evidence type="ECO:0000313" key="5">
    <source>
        <dbReference type="Proteomes" id="UP000198386"/>
    </source>
</evidence>
<evidence type="ECO:0000259" key="3">
    <source>
        <dbReference type="Pfam" id="PF03061"/>
    </source>
</evidence>
<feature type="domain" description="Thioesterase" evidence="3">
    <location>
        <begin position="52"/>
        <end position="128"/>
    </location>
</feature>
<dbReference type="GO" id="GO:0061522">
    <property type="term" value="F:1,4-dihydroxy-2-naphthoyl-CoA thioesterase activity"/>
    <property type="evidence" value="ECO:0007669"/>
    <property type="project" value="TreeGrafter"/>
</dbReference>
<dbReference type="GO" id="GO:0005829">
    <property type="term" value="C:cytosol"/>
    <property type="evidence" value="ECO:0007669"/>
    <property type="project" value="TreeGrafter"/>
</dbReference>
<dbReference type="SUPFAM" id="SSF54637">
    <property type="entry name" value="Thioesterase/thiol ester dehydrase-isomerase"/>
    <property type="match status" value="1"/>
</dbReference>
<dbReference type="InterPro" id="IPR006683">
    <property type="entry name" value="Thioestr_dom"/>
</dbReference>